<dbReference type="InterPro" id="IPR001486">
    <property type="entry name" value="Hemoglobin_trunc"/>
</dbReference>
<dbReference type="InterPro" id="IPR009050">
    <property type="entry name" value="Globin-like_sf"/>
</dbReference>
<dbReference type="Gene3D" id="1.25.40.10">
    <property type="entry name" value="Tetratricopeptide repeat domain"/>
    <property type="match status" value="1"/>
</dbReference>
<evidence type="ECO:0000256" key="1">
    <source>
        <dbReference type="ARBA" id="ARBA00022448"/>
    </source>
</evidence>
<keyword evidence="9" id="KW-1185">Reference proteome</keyword>
<evidence type="ECO:0000256" key="3">
    <source>
        <dbReference type="ARBA" id="ARBA00022621"/>
    </source>
</evidence>
<evidence type="ECO:0000259" key="7">
    <source>
        <dbReference type="PROSITE" id="PS01033"/>
    </source>
</evidence>
<organism evidence="8 9">
    <name type="scientific">Prorocentrum cordatum</name>
    <dbReference type="NCBI Taxonomy" id="2364126"/>
    <lineage>
        <taxon>Eukaryota</taxon>
        <taxon>Sar</taxon>
        <taxon>Alveolata</taxon>
        <taxon>Dinophyceae</taxon>
        <taxon>Prorocentrales</taxon>
        <taxon>Prorocentraceae</taxon>
        <taxon>Prorocentrum</taxon>
    </lineage>
</organism>
<protein>
    <recommendedName>
        <fullName evidence="7">Globin domain-containing protein</fullName>
    </recommendedName>
</protein>
<keyword evidence="5" id="KW-0408">Iron</keyword>
<dbReference type="Pfam" id="PF01152">
    <property type="entry name" value="Bac_globin"/>
    <property type="match status" value="1"/>
</dbReference>
<dbReference type="Proteomes" id="UP001189429">
    <property type="component" value="Unassembled WGS sequence"/>
</dbReference>
<evidence type="ECO:0000256" key="2">
    <source>
        <dbReference type="ARBA" id="ARBA00022617"/>
    </source>
</evidence>
<dbReference type="InterPro" id="IPR011990">
    <property type="entry name" value="TPR-like_helical_dom_sf"/>
</dbReference>
<dbReference type="SUPFAM" id="SSF48452">
    <property type="entry name" value="TPR-like"/>
    <property type="match status" value="1"/>
</dbReference>
<keyword evidence="4" id="KW-0479">Metal-binding</keyword>
<keyword evidence="2" id="KW-0349">Heme</keyword>
<dbReference type="SUPFAM" id="SSF46458">
    <property type="entry name" value="Globin-like"/>
    <property type="match status" value="2"/>
</dbReference>
<feature type="compositionally biased region" description="Basic and acidic residues" evidence="6">
    <location>
        <begin position="231"/>
        <end position="242"/>
    </location>
</feature>
<sequence>MGDNKIRLGVCQNGSCSSVGSTMLLRDIEEYCGKHAEVCASTCLNRCGKGPNVEITADGAVTIVEGVKSFKRMEKMILENVEDCELEGYRRKVAQLKFDSRRQETTEGKLAKIAEAFEALGGEQRAIDKNAKQSSQLLVLRSRALLKSEAEKALADAEVAAKLRASQPQPYLALADALAQLKRPQEAQQAMQQALELTTAAFEKKELQKRLAELEKRAAQAAAASQPPRRSVKDLAAEKDAPKAAADAKAAPPKKAKARQAKAALTEEQASAVEGTWKQAAAALGAETVGVLLFRQIFDIAPEALQLFPFGEDPDLYDNPKLKGHGVKVVTMVDAVIKGVRDLEGLKPTLQDLGLRHVGYGVLPPHYDVVGQALLRTLRLGLQDAFTQGVEAAWTKLWAFVAKWSMAGNYPQLEPGGAGPSKAAKARPAEGAAAEAASPPKEHITMRMWGEDGVKETQPLTEEEQAKTLYARLGGAVPLEKLVFGVYDLMRADTVMSAFFERFAKTPETFLRLKVRTVDYFGGEWGGPAYEGPNLFEAHASMAIDDELYDGMMRCYVEMLQRIDAGPQETKEVLESVEAMRPPIVDPDGIFQAEMEKKLRKAAVQRQERMRLYKEQKKREEEEKKAKAAQKPKAGQEPKPGKAKKEPHRHDAAAGPGAGHAGLGAAEAIGDSSRDSAKSGHRLYACTDPGQQPRPTPGSARRPRRAAPCGSLDAAAAAVMGAGQGRRATAEPVVVPVTAAAAASPAQTPWPGVAAFVALSLALAVGGGRACGFALWPAKRKELPALLAAWAAAAPEGPQSRSMAASPLPEGWRAWALCDPAGLPAGGGVYMVAPPAAAPQLVVLLEPLEAVNVVHFAAASPAAPWPGAGAALQEWFATMLPKRCEVAPHFDISLFGLQPPSQ</sequence>
<name>A0ABN9TQK4_9DINO</name>
<dbReference type="PROSITE" id="PS01033">
    <property type="entry name" value="GLOBIN"/>
    <property type="match status" value="1"/>
</dbReference>
<evidence type="ECO:0000313" key="9">
    <source>
        <dbReference type="Proteomes" id="UP001189429"/>
    </source>
</evidence>
<proteinExistence type="predicted"/>
<keyword evidence="3" id="KW-0561">Oxygen transport</keyword>
<dbReference type="EMBL" id="CAUYUJ010014976">
    <property type="protein sequence ID" value="CAK0848411.1"/>
    <property type="molecule type" value="Genomic_DNA"/>
</dbReference>
<dbReference type="Pfam" id="PF00042">
    <property type="entry name" value="Globin"/>
    <property type="match status" value="1"/>
</dbReference>
<dbReference type="CDD" id="cd00454">
    <property type="entry name" value="TrHb1_N"/>
    <property type="match status" value="1"/>
</dbReference>
<evidence type="ECO:0000256" key="6">
    <source>
        <dbReference type="SAM" id="MobiDB-lite"/>
    </source>
</evidence>
<feature type="compositionally biased region" description="Low complexity" evidence="6">
    <location>
        <begin position="429"/>
        <end position="439"/>
    </location>
</feature>
<feature type="region of interest" description="Disordered" evidence="6">
    <location>
        <begin position="415"/>
        <end position="442"/>
    </location>
</feature>
<evidence type="ECO:0000256" key="4">
    <source>
        <dbReference type="ARBA" id="ARBA00022723"/>
    </source>
</evidence>
<dbReference type="InterPro" id="IPR012292">
    <property type="entry name" value="Globin/Proto"/>
</dbReference>
<reference evidence="8" key="1">
    <citation type="submission" date="2023-10" db="EMBL/GenBank/DDBJ databases">
        <authorList>
            <person name="Chen Y."/>
            <person name="Shah S."/>
            <person name="Dougan E. K."/>
            <person name="Thang M."/>
            <person name="Chan C."/>
        </authorList>
    </citation>
    <scope>NUCLEOTIDE SEQUENCE [LARGE SCALE GENOMIC DNA]</scope>
</reference>
<dbReference type="InterPro" id="IPR000971">
    <property type="entry name" value="Globin"/>
</dbReference>
<evidence type="ECO:0000256" key="5">
    <source>
        <dbReference type="ARBA" id="ARBA00023004"/>
    </source>
</evidence>
<evidence type="ECO:0000313" key="8">
    <source>
        <dbReference type="EMBL" id="CAK0848411.1"/>
    </source>
</evidence>
<feature type="compositionally biased region" description="Basic and acidic residues" evidence="6">
    <location>
        <begin position="615"/>
        <end position="626"/>
    </location>
</feature>
<feature type="compositionally biased region" description="Low complexity" evidence="6">
    <location>
        <begin position="219"/>
        <end position="229"/>
    </location>
</feature>
<dbReference type="CDD" id="cd02980">
    <property type="entry name" value="TRX_Fd_family"/>
    <property type="match status" value="1"/>
</dbReference>
<feature type="domain" description="Globin" evidence="7">
    <location>
        <begin position="264"/>
        <end position="410"/>
    </location>
</feature>
<dbReference type="PANTHER" id="PTHR46458:SF1">
    <property type="entry name" value="GEO09476P1"/>
    <property type="match status" value="1"/>
</dbReference>
<dbReference type="PANTHER" id="PTHR46458">
    <property type="entry name" value="BLR2807 PROTEIN"/>
    <property type="match status" value="1"/>
</dbReference>
<feature type="compositionally biased region" description="Basic and acidic residues" evidence="6">
    <location>
        <begin position="634"/>
        <end position="652"/>
    </location>
</feature>
<gene>
    <name evidence="8" type="ORF">PCOR1329_LOCUS41351</name>
</gene>
<comment type="caution">
    <text evidence="8">The sequence shown here is derived from an EMBL/GenBank/DDBJ whole genome shotgun (WGS) entry which is preliminary data.</text>
</comment>
<feature type="region of interest" description="Disordered" evidence="6">
    <location>
        <begin position="615"/>
        <end position="708"/>
    </location>
</feature>
<accession>A0ABN9TQK4</accession>
<feature type="region of interest" description="Disordered" evidence="6">
    <location>
        <begin position="218"/>
        <end position="263"/>
    </location>
</feature>
<dbReference type="InterPro" id="IPR050532">
    <property type="entry name" value="Globin-like_OT"/>
</dbReference>
<keyword evidence="1" id="KW-0813">Transport</keyword>
<dbReference type="Gene3D" id="1.10.490.10">
    <property type="entry name" value="Globins"/>
    <property type="match status" value="2"/>
</dbReference>